<sequence length="249" mass="25666">MTTTDRGSTVAAQSRTRVLWSAGVAVAAGYGLFLIVTAVRLPAGAELTGQFGLQPAVKALTAVLLAGAALGHPVTRERRWLVGALLFSAAGDFLLAMPWWAPSFVLGLAAFLVAHLCFLAALLPLVAPTPARIVAVALVAVACVALLVWFWPRLLAEGMAVPVTLYIAVLGAMVGAALLADLPTPWTALGAVCFAVSDAMIGISKFVLAPENTEALAVPIWWAYATSLLLITAGLLFGRASGPSARPAG</sequence>
<evidence type="ECO:0000313" key="8">
    <source>
        <dbReference type="Proteomes" id="UP000465304"/>
    </source>
</evidence>
<feature type="transmembrane region" description="Helical" evidence="6">
    <location>
        <begin position="80"/>
        <end position="100"/>
    </location>
</feature>
<dbReference type="GO" id="GO:0016787">
    <property type="term" value="F:hydrolase activity"/>
    <property type="evidence" value="ECO:0007669"/>
    <property type="project" value="TreeGrafter"/>
</dbReference>
<comment type="caution">
    <text evidence="7">The sequence shown here is derived from an EMBL/GenBank/DDBJ whole genome shotgun (WGS) entry which is preliminary data.</text>
</comment>
<feature type="transmembrane region" description="Helical" evidence="6">
    <location>
        <begin position="220"/>
        <end position="238"/>
    </location>
</feature>
<dbReference type="EMBL" id="BLLB01000002">
    <property type="protein sequence ID" value="GFH02966.1"/>
    <property type="molecule type" value="Genomic_DNA"/>
</dbReference>
<dbReference type="Proteomes" id="UP000465304">
    <property type="component" value="Unassembled WGS sequence"/>
</dbReference>
<comment type="subcellular location">
    <subcellularLocation>
        <location evidence="1">Membrane</location>
        <topology evidence="1">Multi-pass membrane protein</topology>
    </subcellularLocation>
</comment>
<dbReference type="GO" id="GO:0016020">
    <property type="term" value="C:membrane"/>
    <property type="evidence" value="ECO:0007669"/>
    <property type="project" value="UniProtKB-SubCell"/>
</dbReference>
<dbReference type="InterPro" id="IPR012506">
    <property type="entry name" value="TMEM86B-like"/>
</dbReference>
<comment type="similarity">
    <text evidence="2">Belongs to the TMEM86 family.</text>
</comment>
<accession>A0A7I9ZQJ6</accession>
<feature type="transmembrane region" description="Helical" evidence="6">
    <location>
        <begin position="163"/>
        <end position="180"/>
    </location>
</feature>
<keyword evidence="3 6" id="KW-0812">Transmembrane</keyword>
<gene>
    <name evidence="7" type="ORF">MHIP_34490</name>
</gene>
<proteinExistence type="inferred from homology"/>
<evidence type="ECO:0000256" key="3">
    <source>
        <dbReference type="ARBA" id="ARBA00022692"/>
    </source>
</evidence>
<protein>
    <submittedName>
        <fullName evidence="7">Lysoplasmalogenase</fullName>
    </submittedName>
</protein>
<dbReference type="AlphaFoldDB" id="A0A7I9ZQJ6"/>
<organism evidence="7 8">
    <name type="scientific">Mycolicibacterium hippocampi</name>
    <dbReference type="NCBI Taxonomy" id="659824"/>
    <lineage>
        <taxon>Bacteria</taxon>
        <taxon>Bacillati</taxon>
        <taxon>Actinomycetota</taxon>
        <taxon>Actinomycetes</taxon>
        <taxon>Mycobacteriales</taxon>
        <taxon>Mycobacteriaceae</taxon>
        <taxon>Mycolicibacterium</taxon>
    </lineage>
</organism>
<feature type="transmembrane region" description="Helical" evidence="6">
    <location>
        <begin position="106"/>
        <end position="126"/>
    </location>
</feature>
<feature type="transmembrane region" description="Helical" evidence="6">
    <location>
        <begin position="133"/>
        <end position="151"/>
    </location>
</feature>
<evidence type="ECO:0000256" key="4">
    <source>
        <dbReference type="ARBA" id="ARBA00022989"/>
    </source>
</evidence>
<evidence type="ECO:0000256" key="6">
    <source>
        <dbReference type="SAM" id="Phobius"/>
    </source>
</evidence>
<feature type="transmembrane region" description="Helical" evidence="6">
    <location>
        <begin position="18"/>
        <end position="39"/>
    </location>
</feature>
<keyword evidence="8" id="KW-1185">Reference proteome</keyword>
<dbReference type="PANTHER" id="PTHR31885">
    <property type="entry name" value="GH04784P"/>
    <property type="match status" value="1"/>
</dbReference>
<keyword evidence="4 6" id="KW-1133">Transmembrane helix</keyword>
<evidence type="ECO:0000256" key="2">
    <source>
        <dbReference type="ARBA" id="ARBA00007375"/>
    </source>
</evidence>
<evidence type="ECO:0000256" key="1">
    <source>
        <dbReference type="ARBA" id="ARBA00004141"/>
    </source>
</evidence>
<feature type="transmembrane region" description="Helical" evidence="6">
    <location>
        <begin position="51"/>
        <end position="71"/>
    </location>
</feature>
<evidence type="ECO:0000256" key="5">
    <source>
        <dbReference type="ARBA" id="ARBA00023136"/>
    </source>
</evidence>
<keyword evidence="5 6" id="KW-0472">Membrane</keyword>
<dbReference type="PANTHER" id="PTHR31885:SF6">
    <property type="entry name" value="GH04784P"/>
    <property type="match status" value="1"/>
</dbReference>
<name>A0A7I9ZQJ6_9MYCO</name>
<feature type="transmembrane region" description="Helical" evidence="6">
    <location>
        <begin position="187"/>
        <end position="208"/>
    </location>
</feature>
<reference evidence="7 8" key="1">
    <citation type="journal article" date="2019" name="Emerg. Microbes Infect.">
        <title>Comprehensive subspecies identification of 175 nontuberculous mycobacteria species based on 7547 genomic profiles.</title>
        <authorList>
            <person name="Matsumoto Y."/>
            <person name="Kinjo T."/>
            <person name="Motooka D."/>
            <person name="Nabeya D."/>
            <person name="Jung N."/>
            <person name="Uechi K."/>
            <person name="Horii T."/>
            <person name="Iida T."/>
            <person name="Fujita J."/>
            <person name="Nakamura S."/>
        </authorList>
    </citation>
    <scope>NUCLEOTIDE SEQUENCE [LARGE SCALE GENOMIC DNA]</scope>
    <source>
        <strain evidence="7 8">JCM 30996</strain>
    </source>
</reference>
<dbReference type="Pfam" id="PF07947">
    <property type="entry name" value="YhhN"/>
    <property type="match status" value="1"/>
</dbReference>
<evidence type="ECO:0000313" key="7">
    <source>
        <dbReference type="EMBL" id="GFH02966.1"/>
    </source>
</evidence>
<dbReference type="RefSeq" id="WP_163890288.1">
    <property type="nucleotide sequence ID" value="NZ_BLLB01000002.1"/>
</dbReference>